<dbReference type="CDD" id="cd01949">
    <property type="entry name" value="GGDEF"/>
    <property type="match status" value="1"/>
</dbReference>
<dbReference type="SMART" id="SM00091">
    <property type="entry name" value="PAS"/>
    <property type="match status" value="1"/>
</dbReference>
<dbReference type="InterPro" id="IPR043128">
    <property type="entry name" value="Rev_trsase/Diguanyl_cyclase"/>
</dbReference>
<dbReference type="RefSeq" id="WP_162269861.1">
    <property type="nucleotide sequence ID" value="NZ_JABUKE010000020.1"/>
</dbReference>
<evidence type="ECO:0000259" key="1">
    <source>
        <dbReference type="PROSITE" id="PS50112"/>
    </source>
</evidence>
<proteinExistence type="predicted"/>
<organism evidence="3 4">
    <name type="scientific">Rhodococcoides kroppenstedtii</name>
    <dbReference type="NCBI Taxonomy" id="293050"/>
    <lineage>
        <taxon>Bacteria</taxon>
        <taxon>Bacillati</taxon>
        <taxon>Actinomycetota</taxon>
        <taxon>Actinomycetes</taxon>
        <taxon>Mycobacteriales</taxon>
        <taxon>Nocardiaceae</taxon>
        <taxon>Rhodococcoides</taxon>
    </lineage>
</organism>
<dbReference type="InterPro" id="IPR029787">
    <property type="entry name" value="Nucleotide_cyclase"/>
</dbReference>
<evidence type="ECO:0000313" key="4">
    <source>
        <dbReference type="Proteomes" id="UP001520140"/>
    </source>
</evidence>
<reference evidence="3 4" key="1">
    <citation type="submission" date="2020-06" db="EMBL/GenBank/DDBJ databases">
        <title>Taxonomy, biology and ecology of Rhodococcus bacteria occurring in California pistachio and other woody hosts as revealed by genome sequence analyses.</title>
        <authorList>
            <person name="Gai Y."/>
            <person name="Riely B."/>
        </authorList>
    </citation>
    <scope>NUCLEOTIDE SEQUENCE [LARGE SCALE GENOMIC DNA]</scope>
    <source>
        <strain evidence="3 4">BP-284</strain>
    </source>
</reference>
<dbReference type="InterPro" id="IPR000014">
    <property type="entry name" value="PAS"/>
</dbReference>
<dbReference type="InterPro" id="IPR013655">
    <property type="entry name" value="PAS_fold_3"/>
</dbReference>
<dbReference type="PANTHER" id="PTHR44757:SF2">
    <property type="entry name" value="BIOFILM ARCHITECTURE MAINTENANCE PROTEIN MBAA"/>
    <property type="match status" value="1"/>
</dbReference>
<sequence length="398" mass="43382">MSDIDGVIPTTIGTTRYDPEAGTLEFDDRAREIFEAPVGRPGLEVWLQRVHPEDLALVGTMYADCVESLGAECLYRIVVPDGDTRYVLTRSMFIDRHYTNRPGVLTAIVLEVDPAVASDTVLTRVLDRVSLGFAVLDADMTLVYLNAQGENHLGVRREDVLGRHVHDALPLTKGSFLDELHSRALTTRRPATLRTPSLYAPGRTVEVTANHVDGNVAFDFRDVTDQVEQTSRLIDSYRSILDRARYDDLTGVLGRATLLERLAGHLAESSGSAALLFVDVDDFKAVNDTHGHAVGDLVLRTVAQRMTEHCGPYDVLGRIGGDEFIVGLFARPASGLRDAAEKVGAAIEADVREPIVHDDHDVEVTVSVGVAVCTGPTHLADLLADADADLYRHKRAVG</sequence>
<accession>A0ABS7NWT3</accession>
<comment type="caution">
    <text evidence="3">The sequence shown here is derived from an EMBL/GenBank/DDBJ whole genome shotgun (WGS) entry which is preliminary data.</text>
</comment>
<dbReference type="EMBL" id="JABUKG010000020">
    <property type="protein sequence ID" value="MBY6322416.1"/>
    <property type="molecule type" value="Genomic_DNA"/>
</dbReference>
<dbReference type="CDD" id="cd00130">
    <property type="entry name" value="PAS"/>
    <property type="match status" value="1"/>
</dbReference>
<keyword evidence="4" id="KW-1185">Reference proteome</keyword>
<dbReference type="SUPFAM" id="SSF55785">
    <property type="entry name" value="PYP-like sensor domain (PAS domain)"/>
    <property type="match status" value="2"/>
</dbReference>
<dbReference type="Pfam" id="PF08448">
    <property type="entry name" value="PAS_4"/>
    <property type="match status" value="1"/>
</dbReference>
<dbReference type="NCBIfam" id="TIGR00254">
    <property type="entry name" value="GGDEF"/>
    <property type="match status" value="1"/>
</dbReference>
<dbReference type="InterPro" id="IPR035965">
    <property type="entry name" value="PAS-like_dom_sf"/>
</dbReference>
<dbReference type="PROSITE" id="PS50887">
    <property type="entry name" value="GGDEF"/>
    <property type="match status" value="1"/>
</dbReference>
<protein>
    <submittedName>
        <fullName evidence="3">Diguanylate cyclase</fullName>
    </submittedName>
</protein>
<dbReference type="Gene3D" id="3.30.70.270">
    <property type="match status" value="1"/>
</dbReference>
<dbReference type="PROSITE" id="PS50112">
    <property type="entry name" value="PAS"/>
    <property type="match status" value="1"/>
</dbReference>
<dbReference type="Pfam" id="PF08447">
    <property type="entry name" value="PAS_3"/>
    <property type="match status" value="1"/>
</dbReference>
<evidence type="ECO:0000259" key="2">
    <source>
        <dbReference type="PROSITE" id="PS50887"/>
    </source>
</evidence>
<dbReference type="SUPFAM" id="SSF55073">
    <property type="entry name" value="Nucleotide cyclase"/>
    <property type="match status" value="1"/>
</dbReference>
<dbReference type="InterPro" id="IPR013656">
    <property type="entry name" value="PAS_4"/>
</dbReference>
<name>A0ABS7NWT3_9NOCA</name>
<dbReference type="Proteomes" id="UP001520140">
    <property type="component" value="Unassembled WGS sequence"/>
</dbReference>
<dbReference type="Pfam" id="PF00990">
    <property type="entry name" value="GGDEF"/>
    <property type="match status" value="1"/>
</dbReference>
<dbReference type="Gene3D" id="3.30.450.20">
    <property type="entry name" value="PAS domain"/>
    <property type="match status" value="2"/>
</dbReference>
<feature type="domain" description="GGDEF" evidence="2">
    <location>
        <begin position="271"/>
        <end position="398"/>
    </location>
</feature>
<dbReference type="InterPro" id="IPR000160">
    <property type="entry name" value="GGDEF_dom"/>
</dbReference>
<dbReference type="SMART" id="SM00267">
    <property type="entry name" value="GGDEF"/>
    <property type="match status" value="1"/>
</dbReference>
<dbReference type="InterPro" id="IPR052155">
    <property type="entry name" value="Biofilm_reg_signaling"/>
</dbReference>
<evidence type="ECO:0000313" key="3">
    <source>
        <dbReference type="EMBL" id="MBY6322416.1"/>
    </source>
</evidence>
<dbReference type="PANTHER" id="PTHR44757">
    <property type="entry name" value="DIGUANYLATE CYCLASE DGCP"/>
    <property type="match status" value="1"/>
</dbReference>
<feature type="domain" description="PAS" evidence="1">
    <location>
        <begin position="118"/>
        <end position="163"/>
    </location>
</feature>
<gene>
    <name evidence="3" type="ORF">HQ605_16450</name>
</gene>